<gene>
    <name evidence="3" type="ORF">BOLC6T37355H</name>
</gene>
<accession>A0A3P6H1B1</accession>
<evidence type="ECO:0000313" key="3">
    <source>
        <dbReference type="EMBL" id="VDD61902.1"/>
    </source>
</evidence>
<feature type="signal peptide" evidence="2">
    <location>
        <begin position="1"/>
        <end position="19"/>
    </location>
</feature>
<reference evidence="3" key="1">
    <citation type="submission" date="2018-11" db="EMBL/GenBank/DDBJ databases">
        <authorList>
            <consortium name="Genoscope - CEA"/>
            <person name="William W."/>
        </authorList>
    </citation>
    <scope>NUCLEOTIDE SEQUENCE</scope>
</reference>
<dbReference type="AlphaFoldDB" id="A0A3P6H1B1"/>
<feature type="chain" id="PRO_5018289401" description="Secreted protein" evidence="2">
    <location>
        <begin position="20"/>
        <end position="59"/>
    </location>
</feature>
<evidence type="ECO:0000256" key="1">
    <source>
        <dbReference type="SAM" id="MobiDB-lite"/>
    </source>
</evidence>
<evidence type="ECO:0008006" key="4">
    <source>
        <dbReference type="Google" id="ProtNLM"/>
    </source>
</evidence>
<dbReference type="EMBL" id="LR031880">
    <property type="protein sequence ID" value="VDD61902.1"/>
    <property type="molecule type" value="Genomic_DNA"/>
</dbReference>
<proteinExistence type="predicted"/>
<organism evidence="3">
    <name type="scientific">Brassica oleracea</name>
    <name type="common">Wild cabbage</name>
    <dbReference type="NCBI Taxonomy" id="3712"/>
    <lineage>
        <taxon>Eukaryota</taxon>
        <taxon>Viridiplantae</taxon>
        <taxon>Streptophyta</taxon>
        <taxon>Embryophyta</taxon>
        <taxon>Tracheophyta</taxon>
        <taxon>Spermatophyta</taxon>
        <taxon>Magnoliopsida</taxon>
        <taxon>eudicotyledons</taxon>
        <taxon>Gunneridae</taxon>
        <taxon>Pentapetalae</taxon>
        <taxon>rosids</taxon>
        <taxon>malvids</taxon>
        <taxon>Brassicales</taxon>
        <taxon>Brassicaceae</taxon>
        <taxon>Brassiceae</taxon>
        <taxon>Brassica</taxon>
    </lineage>
</organism>
<sequence length="59" mass="6355">MPLFSLTSVILTPMVSTLASSPPLLSVGLSVLRETQTVASTGSGRRRRSKPNNSDIRRD</sequence>
<protein>
    <recommendedName>
        <fullName evidence="4">Secreted protein</fullName>
    </recommendedName>
</protein>
<keyword evidence="2" id="KW-0732">Signal</keyword>
<name>A0A3P6H1B1_BRAOL</name>
<feature type="region of interest" description="Disordered" evidence="1">
    <location>
        <begin position="37"/>
        <end position="59"/>
    </location>
</feature>
<evidence type="ECO:0000256" key="2">
    <source>
        <dbReference type="SAM" id="SignalP"/>
    </source>
</evidence>